<dbReference type="InterPro" id="IPR012347">
    <property type="entry name" value="Ferritin-like"/>
</dbReference>
<dbReference type="PANTHER" id="PTHR42932">
    <property type="entry name" value="GENERAL STRESS PROTEIN 20U"/>
    <property type="match status" value="1"/>
</dbReference>
<evidence type="ECO:0000259" key="3">
    <source>
        <dbReference type="Pfam" id="PF00210"/>
    </source>
</evidence>
<feature type="domain" description="Ferritin/DPS" evidence="3">
    <location>
        <begin position="15"/>
        <end position="152"/>
    </location>
</feature>
<proteinExistence type="inferred from homology"/>
<evidence type="ECO:0000256" key="2">
    <source>
        <dbReference type="RuleBase" id="RU003875"/>
    </source>
</evidence>
<organism evidence="4 5">
    <name type="scientific">Rhodohalobacter barkolensis</name>
    <dbReference type="NCBI Taxonomy" id="2053187"/>
    <lineage>
        <taxon>Bacteria</taxon>
        <taxon>Pseudomonadati</taxon>
        <taxon>Balneolota</taxon>
        <taxon>Balneolia</taxon>
        <taxon>Balneolales</taxon>
        <taxon>Balneolaceae</taxon>
        <taxon>Rhodohalobacter</taxon>
    </lineage>
</organism>
<dbReference type="Gene3D" id="1.20.1260.10">
    <property type="match status" value="1"/>
</dbReference>
<dbReference type="GO" id="GO:0008199">
    <property type="term" value="F:ferric iron binding"/>
    <property type="evidence" value="ECO:0007669"/>
    <property type="project" value="InterPro"/>
</dbReference>
<dbReference type="RefSeq" id="WP_101072288.1">
    <property type="nucleotide sequence ID" value="NZ_PISP01000001.1"/>
</dbReference>
<dbReference type="SUPFAM" id="SSF47240">
    <property type="entry name" value="Ferritin-like"/>
    <property type="match status" value="1"/>
</dbReference>
<comment type="similarity">
    <text evidence="1 2">Belongs to the Dps family.</text>
</comment>
<dbReference type="InterPro" id="IPR009078">
    <property type="entry name" value="Ferritin-like_SF"/>
</dbReference>
<comment type="caution">
    <text evidence="4">The sequence shown here is derived from an EMBL/GenBank/DDBJ whole genome shotgun (WGS) entry which is preliminary data.</text>
</comment>
<evidence type="ECO:0000256" key="1">
    <source>
        <dbReference type="ARBA" id="ARBA00009497"/>
    </source>
</evidence>
<sequence>MDIGIKESDRKKVAAKLQKLLADEHVIYIKTRNYHWNIKAANFAELHAFYEEQYGELEGVIDEIAERIRMIGFLSTGRMSEFLKLTELKEGKEITDSGEQVSNLMKDHESVIKYLRNCIRDFEDLNDMGSADFVTALMQQHEKMRWMLESFLPK</sequence>
<accession>A0A2N0VLA9</accession>
<dbReference type="CDD" id="cd01043">
    <property type="entry name" value="DPS"/>
    <property type="match status" value="1"/>
</dbReference>
<evidence type="ECO:0000313" key="5">
    <source>
        <dbReference type="Proteomes" id="UP000233398"/>
    </source>
</evidence>
<evidence type="ECO:0000313" key="4">
    <source>
        <dbReference type="EMBL" id="PKD44970.1"/>
    </source>
</evidence>
<keyword evidence="5" id="KW-1185">Reference proteome</keyword>
<dbReference type="PRINTS" id="PR01346">
    <property type="entry name" value="HELNAPAPROT"/>
</dbReference>
<dbReference type="OrthoDB" id="9797023at2"/>
<gene>
    <name evidence="4" type="ORF">CWD77_05785</name>
</gene>
<dbReference type="PANTHER" id="PTHR42932:SF3">
    <property type="entry name" value="DNA PROTECTION DURING STARVATION PROTEIN"/>
    <property type="match status" value="1"/>
</dbReference>
<dbReference type="Proteomes" id="UP000233398">
    <property type="component" value="Unassembled WGS sequence"/>
</dbReference>
<reference evidence="4 5" key="1">
    <citation type="submission" date="2017-11" db="EMBL/GenBank/DDBJ databases">
        <title>Rhodohalobacter 15182 sp. nov., isolated from a salt lake.</title>
        <authorList>
            <person name="Han S."/>
        </authorList>
    </citation>
    <scope>NUCLEOTIDE SEQUENCE [LARGE SCALE GENOMIC DNA]</scope>
    <source>
        <strain evidence="4 5">15182</strain>
    </source>
</reference>
<dbReference type="InterPro" id="IPR002177">
    <property type="entry name" value="DPS_DNA-bd"/>
</dbReference>
<dbReference type="PIRSF" id="PIRSF005900">
    <property type="entry name" value="Dps"/>
    <property type="match status" value="1"/>
</dbReference>
<dbReference type="EMBL" id="PISP01000001">
    <property type="protein sequence ID" value="PKD44970.1"/>
    <property type="molecule type" value="Genomic_DNA"/>
</dbReference>
<dbReference type="InterPro" id="IPR008331">
    <property type="entry name" value="Ferritin_DPS_dom"/>
</dbReference>
<name>A0A2N0VLA9_9BACT</name>
<dbReference type="Pfam" id="PF00210">
    <property type="entry name" value="Ferritin"/>
    <property type="match status" value="1"/>
</dbReference>
<dbReference type="AlphaFoldDB" id="A0A2N0VLA9"/>
<protein>
    <submittedName>
        <fullName evidence="4">DNA starvation/stationary phase protection protein</fullName>
    </submittedName>
</protein>